<dbReference type="Proteomes" id="UP001207408">
    <property type="component" value="Unassembled WGS sequence"/>
</dbReference>
<keyword evidence="3" id="KW-1185">Reference proteome</keyword>
<organism evidence="2 3">
    <name type="scientific">Plebeiibacterium marinum</name>
    <dbReference type="NCBI Taxonomy" id="2992111"/>
    <lineage>
        <taxon>Bacteria</taxon>
        <taxon>Pseudomonadati</taxon>
        <taxon>Bacteroidota</taxon>
        <taxon>Bacteroidia</taxon>
        <taxon>Marinilabiliales</taxon>
        <taxon>Marinilabiliaceae</taxon>
        <taxon>Plebeiibacterium</taxon>
    </lineage>
</organism>
<accession>A0AAE3MFT8</accession>
<name>A0AAE3MFT8_9BACT</name>
<dbReference type="AlphaFoldDB" id="A0AAE3MFT8"/>
<protein>
    <recommendedName>
        <fullName evidence="1">YopA central domain-containing protein</fullName>
    </recommendedName>
</protein>
<evidence type="ECO:0000259" key="1">
    <source>
        <dbReference type="Pfam" id="PF26308"/>
    </source>
</evidence>
<comment type="caution">
    <text evidence="2">The sequence shown here is derived from an EMBL/GenBank/DDBJ whole genome shotgun (WGS) entry which is preliminary data.</text>
</comment>
<evidence type="ECO:0000313" key="3">
    <source>
        <dbReference type="Proteomes" id="UP001207408"/>
    </source>
</evidence>
<proteinExistence type="predicted"/>
<dbReference type="EMBL" id="JAPDPI010000030">
    <property type="protein sequence ID" value="MCW3806832.1"/>
    <property type="molecule type" value="Genomic_DNA"/>
</dbReference>
<gene>
    <name evidence="2" type="ORF">OM074_14440</name>
</gene>
<sequence length="484" mass="55237">MEFWEVWLVKSPYASSSQPLAASKIHTVRIDYNMNEKISEIFKNTPDIIKTSYVMEHPNEPILIHEGDFTLNQKERSLTLTGRVYFDWFPQQDIKFEGVIINSTDSIINAFDSNESYDLLISGLSFGKALLQNISIGQNPNISGSLHSESVLGDKTISVTKVNFAIPNLKDFLGSSVKSENKEGSVQLSKSRLVFENEDYLIIIDKSLTFKKLNEELAHKGGYAILYAGELTKKNGSISHDELQELIHCFSVFLTFLNGRRCAPLFLQGIHENDVLWTDFTSYNVDQYKSIVSWSPKLSIGGFNELWQVFSQLWKDPIDKDFLISAVHWYVESNNNSGYIEGSIIMSQVALELIYNWLVIEKKKLLIGKDGENISASNKIRLLLSQVNCKTAVPEALQTFVNDNREIVDGIEAFVQIRNAIIHSQEEKRKKLTSINNTIKYEAQQLSLHYIEYSILSILKYKGKYYNRCSGKLWSGEGEEKIRY</sequence>
<dbReference type="InterPro" id="IPR058684">
    <property type="entry name" value="YopA_M"/>
</dbReference>
<dbReference type="RefSeq" id="WP_301200647.1">
    <property type="nucleotide sequence ID" value="NZ_JAPDPI010000030.1"/>
</dbReference>
<reference evidence="2" key="1">
    <citation type="submission" date="2022-10" db="EMBL/GenBank/DDBJ databases">
        <authorList>
            <person name="Yu W.X."/>
        </authorList>
    </citation>
    <scope>NUCLEOTIDE SEQUENCE</scope>
    <source>
        <strain evidence="2">D04</strain>
    </source>
</reference>
<evidence type="ECO:0000313" key="2">
    <source>
        <dbReference type="EMBL" id="MCW3806832.1"/>
    </source>
</evidence>
<dbReference type="Pfam" id="PF26308">
    <property type="entry name" value="YopA_M"/>
    <property type="match status" value="1"/>
</dbReference>
<feature type="domain" description="YopA central" evidence="1">
    <location>
        <begin position="155"/>
        <end position="290"/>
    </location>
</feature>